<dbReference type="OrthoDB" id="10028852at2759"/>
<dbReference type="Reactome" id="R-XTR-2565942">
    <property type="pathway name" value="Regulation of PLK1 Activity at G2/M Transition"/>
</dbReference>
<reference evidence="3" key="1">
    <citation type="journal article" date="2010" name="Science">
        <title>The genome of the Western clawed frog Xenopus tropicalis.</title>
        <authorList>
            <person name="Hellsten U."/>
            <person name="Harland R.M."/>
            <person name="Gilchrist M.J."/>
            <person name="Hendrix D."/>
            <person name="Jurka J."/>
            <person name="Kapitonov V."/>
            <person name="Ovcharenko I."/>
            <person name="Putnam N.H."/>
            <person name="Shu S."/>
            <person name="Taher L."/>
            <person name="Blitz I.L."/>
            <person name="Blumberg B."/>
            <person name="Dichmann D.S."/>
            <person name="Dubchak I."/>
            <person name="Amaya E."/>
            <person name="Detter J.C."/>
            <person name="Fletcher R."/>
            <person name="Gerhard D.S."/>
            <person name="Goodstein D."/>
            <person name="Graves T."/>
            <person name="Grigoriev I.V."/>
            <person name="Grimwood J."/>
            <person name="Kawashima T."/>
            <person name="Lindquist E."/>
            <person name="Lucas S.M."/>
            <person name="Mead P.E."/>
            <person name="Mitros T."/>
            <person name="Ogino H."/>
            <person name="Ohta Y."/>
            <person name="Poliakov A.V."/>
            <person name="Pollet N."/>
            <person name="Robert J."/>
            <person name="Salamov A."/>
            <person name="Sater A.K."/>
            <person name="Schmutz J."/>
            <person name="Terry A."/>
            <person name="Vize P.D."/>
            <person name="Warren W.C."/>
            <person name="Wells D."/>
            <person name="Wills A."/>
            <person name="Wilson R.K."/>
            <person name="Zimmerman L.B."/>
            <person name="Zorn A.M."/>
            <person name="Grainger R."/>
            <person name="Grammer T."/>
            <person name="Khokha M.K."/>
            <person name="Richardson P.M."/>
            <person name="Rokhsar D.S."/>
        </authorList>
    </citation>
    <scope>NUCLEOTIDE SEQUENCE [LARGE SCALE GENOMIC DNA]</scope>
    <source>
        <strain evidence="3">Nigerian</strain>
    </source>
</reference>
<dbReference type="PANTHER" id="PTHR13594:SF1">
    <property type="entry name" value="CENTRIOLAR COILED-COIL PROTEIN OF 110 KDA"/>
    <property type="match status" value="1"/>
</dbReference>
<dbReference type="Ensembl" id="ENSXETT00000111128">
    <property type="protein sequence ID" value="ENSXETP00000115964"/>
    <property type="gene ID" value="ENSXETG00000031398"/>
</dbReference>
<feature type="compositionally biased region" description="Polar residues" evidence="2">
    <location>
        <begin position="598"/>
        <end position="610"/>
    </location>
</feature>
<evidence type="ECO:0000313" key="4">
    <source>
        <dbReference type="Proteomes" id="UP000008143"/>
    </source>
</evidence>
<dbReference type="GO" id="GO:0032465">
    <property type="term" value="P:regulation of cytokinesis"/>
    <property type="evidence" value="ECO:0007669"/>
    <property type="project" value="InterPro"/>
</dbReference>
<accession>A0A803K6H0</accession>
<name>A0A803K6H0_XENTR</name>
<organism evidence="3">
    <name type="scientific">Xenopus tropicalis</name>
    <name type="common">Western clawed frog</name>
    <name type="synonym">Silurana tropicalis</name>
    <dbReference type="NCBI Taxonomy" id="8364"/>
    <lineage>
        <taxon>Eukaryota</taxon>
        <taxon>Metazoa</taxon>
        <taxon>Chordata</taxon>
        <taxon>Craniata</taxon>
        <taxon>Vertebrata</taxon>
        <taxon>Euteleostomi</taxon>
        <taxon>Amphibia</taxon>
        <taxon>Batrachia</taxon>
        <taxon>Anura</taxon>
        <taxon>Pipoidea</taxon>
        <taxon>Pipidae</taxon>
        <taxon>Xenopodinae</taxon>
        <taxon>Xenopus</taxon>
        <taxon>Silurana</taxon>
    </lineage>
</organism>
<dbReference type="Bgee" id="ENSXETG00000031398">
    <property type="expression patterns" value="Expressed in testis and 14 other cell types or tissues"/>
</dbReference>
<dbReference type="Reactome" id="R-XTR-380270">
    <property type="pathway name" value="Recruitment of mitotic centrosome proteins and complexes"/>
</dbReference>
<dbReference type="AlphaFoldDB" id="A0A803K6H0"/>
<gene>
    <name evidence="3 5 6" type="primary">ccp110</name>
</gene>
<feature type="region of interest" description="Disordered" evidence="2">
    <location>
        <begin position="905"/>
        <end position="931"/>
    </location>
</feature>
<dbReference type="Reactome" id="R-XTR-5620912">
    <property type="pathway name" value="Anchoring of the basal body to the plasma membrane"/>
</dbReference>
<feature type="coiled-coil region" evidence="1">
    <location>
        <begin position="48"/>
        <end position="75"/>
    </location>
</feature>
<evidence type="ECO:0000313" key="5">
    <source>
        <dbReference type="RefSeq" id="XP_012826311.2"/>
    </source>
</evidence>
<feature type="region of interest" description="Disordered" evidence="2">
    <location>
        <begin position="579"/>
        <end position="613"/>
    </location>
</feature>
<feature type="region of interest" description="Disordered" evidence="2">
    <location>
        <begin position="665"/>
        <end position="694"/>
    </location>
</feature>
<dbReference type="Proteomes" id="UP000008143">
    <property type="component" value="Chromosome 9"/>
</dbReference>
<proteinExistence type="predicted"/>
<dbReference type="AGR" id="Xenbase:XB-GENE-981330"/>
<dbReference type="KEGG" id="xtr:100170501"/>
<dbReference type="Reactome" id="R-XTR-9013424">
    <property type="pathway name" value="RHOV GTPase cycle"/>
</dbReference>
<evidence type="ECO:0000256" key="2">
    <source>
        <dbReference type="SAM" id="MobiDB-lite"/>
    </source>
</evidence>
<dbReference type="GO" id="GO:0007099">
    <property type="term" value="P:centriole replication"/>
    <property type="evidence" value="ECO:0000318"/>
    <property type="project" value="GO_Central"/>
</dbReference>
<dbReference type="RefSeq" id="XP_012826311.2">
    <property type="nucleotide sequence ID" value="XM_012970857.3"/>
</dbReference>
<sequence length="962" mass="108137">MEPYEEFYKKQFARIQGEDMLSDAMSDTQQRVSVIKFHGVAVLSPLLTAEKMQEMQQYRHRAIELNEKKQNCKKTSLLTRVQEILESVQVKKGPSINAHTESEAVDQMPSNKNLNGFTILPNVISLPVLSAQHESMKFEKSLENVLQNCTSESNKVEAIPVKKNSLPIKRSISPAVDQSKDLSSEMSSTPPQSEWDTASSSREAPDPYKMSLQNLLKKSREYIEKEQSRRHLKNPSKGSVSESNSDKENDTIKISNSLKEKAKVLNRSRSCSPLMIDKPMLNKSNTLLQAASSQCQSLHFKSLSTLSNVDLPLISGSSSVVESESDEELKGSSFADCESNILKSLTGSYAKLPSPEPSLSPKMHRRRPRPLSAGNIVITNPVNAYDLSPKENGKAMEFPLPKTAEKTSLSDPVPKHGDYNAALLSIKRHSLNTQNAGFVPNIAGFPVCVATKFDSMSGSANAGTDIQHTVSTRGTQQMKLCSTFEKVPCVLHHDIDLPDTMIQHGIKTNCLTCSPDMIKHSSPVELNKSYDVETPSPILIQSQGSGQATETPLGPCLREPFLENQPDIQIKRRLELDLDTTPPASGEQKRWLHKQRNRSGSLQMTSTDLSKGSLGDHFKKKMLDFEEMRKKLEEQHAYQLSLLIAEQEREQEKLKREFEEEEKQLKLKDTESSTHTLDHGSRITDRNNITESSVQERVSFPVDNYHSCSTYSTVSATSQHSYGSANESSLGLWGPVKSRAPSTSISSSHGRLKTRWSQVYSPAMQRKFNKATALAKGFLTRRLMQTEKLKNLKKTVKDTAEFMRTFQSEFPLSRGMVSSQDASLQERVLAQLRSALFEIHDIFFAMEPAERMNILAHDRELRREKMIRNMEKIKSPRERVTLSSATQKSLDRKKITRVVHIGMPKKKLQPKPRASENRILQPNQGQNAPMHRLLSREGSICKKNPKKEAKCCDNLRRQHSLG</sequence>
<dbReference type="Reactome" id="R-XTR-380320">
    <property type="pathway name" value="Recruitment of NuMA to mitotic centrosomes"/>
</dbReference>
<evidence type="ECO:0000313" key="3">
    <source>
        <dbReference type="Ensembl" id="ENSXETP00000115964"/>
    </source>
</evidence>
<keyword evidence="4" id="KW-1185">Reference proteome</keyword>
<feature type="region of interest" description="Disordered" evidence="2">
    <location>
        <begin position="224"/>
        <end position="255"/>
    </location>
</feature>
<dbReference type="GO" id="GO:0005814">
    <property type="term" value="C:centriole"/>
    <property type="evidence" value="ECO:0000318"/>
    <property type="project" value="GO_Central"/>
</dbReference>
<reference evidence="3" key="2">
    <citation type="submission" date="2021-03" db="UniProtKB">
        <authorList>
            <consortium name="Ensembl"/>
        </authorList>
    </citation>
    <scope>IDENTIFICATION</scope>
</reference>
<reference evidence="5" key="3">
    <citation type="submission" date="2025-04" db="UniProtKB">
        <authorList>
            <consortium name="RefSeq"/>
        </authorList>
    </citation>
    <scope>IDENTIFICATION</scope>
    <source>
        <strain evidence="5">Nigerian</strain>
        <tissue evidence="5">Liver and blood</tissue>
    </source>
</reference>
<dbReference type="Reactome" id="R-XTR-8854518">
    <property type="pathway name" value="AURKA Activation by TPX2"/>
</dbReference>
<feature type="compositionally biased region" description="Basic and acidic residues" evidence="2">
    <location>
        <begin position="665"/>
        <end position="685"/>
    </location>
</feature>
<dbReference type="CTD" id="9738"/>
<dbReference type="Xenbase" id="XB-GENE-981330">
    <property type="gene designation" value="ccp110"/>
</dbReference>
<dbReference type="Reactome" id="R-XTR-5689880">
    <property type="pathway name" value="Ub-specific processing proteases"/>
</dbReference>
<feature type="compositionally biased region" description="Polar residues" evidence="2">
    <location>
        <begin position="184"/>
        <end position="202"/>
    </location>
</feature>
<dbReference type="GeneID" id="100170501"/>
<dbReference type="Reactome" id="R-XTR-380259">
    <property type="pathway name" value="Loss of Nlp from mitotic centrosomes"/>
</dbReference>
<feature type="region of interest" description="Disordered" evidence="2">
    <location>
        <begin position="170"/>
        <end position="208"/>
    </location>
</feature>
<dbReference type="InterPro" id="IPR033207">
    <property type="entry name" value="CCP110"/>
</dbReference>
<feature type="compositionally biased region" description="Polar residues" evidence="2">
    <location>
        <begin position="918"/>
        <end position="927"/>
    </location>
</feature>
<dbReference type="PANTHER" id="PTHR13594">
    <property type="entry name" value="CENTRIOLAR COILED-COIL PROTEIN OF 110 KDA"/>
    <property type="match status" value="1"/>
</dbReference>
<protein>
    <submittedName>
        <fullName evidence="3">Centriolar coiled-coil protein 110kDa</fullName>
    </submittedName>
    <submittedName>
        <fullName evidence="5">Centriolar coiled-coil protein of 110 kDa</fullName>
    </submittedName>
</protein>
<evidence type="ECO:0000313" key="6">
    <source>
        <dbReference type="Xenbase" id="XB-GENE-981330"/>
    </source>
</evidence>
<keyword evidence="1" id="KW-0175">Coiled coil</keyword>
<dbReference type="GO" id="GO:0032053">
    <property type="term" value="P:ciliary basal body organization"/>
    <property type="evidence" value="ECO:0000318"/>
    <property type="project" value="GO_Central"/>
</dbReference>
<evidence type="ECO:0000256" key="1">
    <source>
        <dbReference type="SAM" id="Coils"/>
    </source>
</evidence>
<dbReference type="Pfam" id="PF16025">
    <property type="entry name" value="CaM_bind"/>
    <property type="match status" value="1"/>
</dbReference>
<dbReference type="OMA" id="QFKSNGV"/>
<dbReference type="GeneTree" id="ENSGT00390000004090"/>